<evidence type="ECO:0000313" key="1">
    <source>
        <dbReference type="EMBL" id="GEU91554.1"/>
    </source>
</evidence>
<reference evidence="1" key="1">
    <citation type="journal article" date="2019" name="Sci. Rep.">
        <title>Draft genome of Tanacetum cinerariifolium, the natural source of mosquito coil.</title>
        <authorList>
            <person name="Yamashiro T."/>
            <person name="Shiraishi A."/>
            <person name="Satake H."/>
            <person name="Nakayama K."/>
        </authorList>
    </citation>
    <scope>NUCLEOTIDE SEQUENCE</scope>
</reference>
<dbReference type="CDD" id="cd09272">
    <property type="entry name" value="RNase_HI_RT_Ty1"/>
    <property type="match status" value="1"/>
</dbReference>
<dbReference type="InterPro" id="IPR043502">
    <property type="entry name" value="DNA/RNA_pol_sf"/>
</dbReference>
<dbReference type="SUPFAM" id="SSF56672">
    <property type="entry name" value="DNA/RNA polymerases"/>
    <property type="match status" value="1"/>
</dbReference>
<dbReference type="PANTHER" id="PTHR11439">
    <property type="entry name" value="GAG-POL-RELATED RETROTRANSPOSON"/>
    <property type="match status" value="1"/>
</dbReference>
<accession>A0A6L2P405</accession>
<dbReference type="AlphaFoldDB" id="A0A6L2P405"/>
<protein>
    <submittedName>
        <fullName evidence="1">Uncharacterized protein</fullName>
    </submittedName>
</protein>
<sequence length="362" mass="41267">MESILPTPRCSCDGCSCGLAKKQTELKEKKRTYKFLMRLDDQFSVIKTQILAMKPAPKLSIVYHLVVEDEQQHMITALKKPVREVVAFQASNMSVNDSWVMDSGAIEHITHQGYLLKNLFMNTTERPVTIPNGESIPVKGKGSGCGELDWISDCCCSLYWIGGIKEERKQEYHKDWSLANISTHWTFFKIVGYKDVLLVCSPWNQISSLTKERKKKRLTRSRSCYVLLLGGASISWKSKKQSVVSRSLAKAKYRSIATAVSEITWVRWLLKELDVVVVGPTPLLCDNQAPKNIANNPVFHKRMKHVEMDCYFVRERVEQKEIVPVHVNSRQQIADLLTKPHGSHLLQMLLVKFGIQNLHALN</sequence>
<comment type="caution">
    <text evidence="1">The sequence shown here is derived from an EMBL/GenBank/DDBJ whole genome shotgun (WGS) entry which is preliminary data.</text>
</comment>
<dbReference type="PANTHER" id="PTHR11439:SF498">
    <property type="entry name" value="DNAK FAMILY PROTEIN"/>
    <property type="match status" value="1"/>
</dbReference>
<gene>
    <name evidence="1" type="ORF">Tci_063532</name>
</gene>
<organism evidence="1">
    <name type="scientific">Tanacetum cinerariifolium</name>
    <name type="common">Dalmatian daisy</name>
    <name type="synonym">Chrysanthemum cinerariifolium</name>
    <dbReference type="NCBI Taxonomy" id="118510"/>
    <lineage>
        <taxon>Eukaryota</taxon>
        <taxon>Viridiplantae</taxon>
        <taxon>Streptophyta</taxon>
        <taxon>Embryophyta</taxon>
        <taxon>Tracheophyta</taxon>
        <taxon>Spermatophyta</taxon>
        <taxon>Magnoliopsida</taxon>
        <taxon>eudicotyledons</taxon>
        <taxon>Gunneridae</taxon>
        <taxon>Pentapetalae</taxon>
        <taxon>asterids</taxon>
        <taxon>campanulids</taxon>
        <taxon>Asterales</taxon>
        <taxon>Asteraceae</taxon>
        <taxon>Asteroideae</taxon>
        <taxon>Anthemideae</taxon>
        <taxon>Anthemidinae</taxon>
        <taxon>Tanacetum</taxon>
    </lineage>
</organism>
<name>A0A6L2P405_TANCI</name>
<dbReference type="EMBL" id="BKCJ010010429">
    <property type="protein sequence ID" value="GEU91554.1"/>
    <property type="molecule type" value="Genomic_DNA"/>
</dbReference>
<proteinExistence type="predicted"/>